<feature type="domain" description="Coenzyme Q-binding protein COQ10 START" evidence="1">
    <location>
        <begin position="11"/>
        <end position="142"/>
    </location>
</feature>
<evidence type="ECO:0000313" key="2">
    <source>
        <dbReference type="EMBL" id="SVC49133.1"/>
    </source>
</evidence>
<name>A0A382MJG2_9ZZZZ</name>
<dbReference type="SUPFAM" id="SSF55961">
    <property type="entry name" value="Bet v1-like"/>
    <property type="match status" value="1"/>
</dbReference>
<reference evidence="2" key="1">
    <citation type="submission" date="2018-05" db="EMBL/GenBank/DDBJ databases">
        <authorList>
            <person name="Lanie J.A."/>
            <person name="Ng W.-L."/>
            <person name="Kazmierczak K.M."/>
            <person name="Andrzejewski T.M."/>
            <person name="Davidsen T.M."/>
            <person name="Wayne K.J."/>
            <person name="Tettelin H."/>
            <person name="Glass J.I."/>
            <person name="Rusch D."/>
            <person name="Podicherti R."/>
            <person name="Tsui H.-C.T."/>
            <person name="Winkler M.E."/>
        </authorList>
    </citation>
    <scope>NUCLEOTIDE SEQUENCE</scope>
</reference>
<dbReference type="InterPro" id="IPR023393">
    <property type="entry name" value="START-like_dom_sf"/>
</dbReference>
<dbReference type="AlphaFoldDB" id="A0A382MJG2"/>
<evidence type="ECO:0000259" key="1">
    <source>
        <dbReference type="Pfam" id="PF03364"/>
    </source>
</evidence>
<accession>A0A382MJG2</accession>
<dbReference type="EMBL" id="UINC01094144">
    <property type="protein sequence ID" value="SVC49133.1"/>
    <property type="molecule type" value="Genomic_DNA"/>
</dbReference>
<gene>
    <name evidence="2" type="ORF">METZ01_LOCUS301987</name>
</gene>
<dbReference type="Pfam" id="PF03364">
    <property type="entry name" value="Polyketide_cyc"/>
    <property type="match status" value="1"/>
</dbReference>
<organism evidence="2">
    <name type="scientific">marine metagenome</name>
    <dbReference type="NCBI Taxonomy" id="408172"/>
    <lineage>
        <taxon>unclassified sequences</taxon>
        <taxon>metagenomes</taxon>
        <taxon>ecological metagenomes</taxon>
    </lineage>
</organism>
<dbReference type="PANTHER" id="PTHR39683">
    <property type="entry name" value="CONSERVED PROTEIN TB16.3"/>
    <property type="match status" value="1"/>
</dbReference>
<dbReference type="InterPro" id="IPR005031">
    <property type="entry name" value="COQ10_START"/>
</dbReference>
<proteinExistence type="predicted"/>
<protein>
    <recommendedName>
        <fullName evidence="1">Coenzyme Q-binding protein COQ10 START domain-containing protein</fullName>
    </recommendedName>
</protein>
<dbReference type="PANTHER" id="PTHR39683:SF4">
    <property type="entry name" value="COENZYME Q-BINDING PROTEIN COQ10 START DOMAIN-CONTAINING PROTEIN"/>
    <property type="match status" value="1"/>
</dbReference>
<sequence>MSDHASQHSHIQAPPELCFATVLDVARYPEWAVDIKEANVLVQDDEGRAGDVQFRAAAMGRSSSYTLRYTYGSNPLRVSWRLIEGDVMRRMSGEYEFVPVEGDPNATQIHYDLDVDLLVRLPGFVKRRLEAKIVHTAIDDLKAHIEALAARR</sequence>
<dbReference type="Gene3D" id="3.30.530.20">
    <property type="match status" value="1"/>
</dbReference>